<accession>A0AAW1TQ67</accession>
<dbReference type="Proteomes" id="UP001431783">
    <property type="component" value="Unassembled WGS sequence"/>
</dbReference>
<keyword evidence="3" id="KW-0963">Cytoplasm</keyword>
<gene>
    <name evidence="8" type="ORF">WA026_009756</name>
</gene>
<dbReference type="InterPro" id="IPR005326">
    <property type="entry name" value="Plectin_eS10_N"/>
</dbReference>
<keyword evidence="4" id="KW-0689">Ribosomal protein</keyword>
<evidence type="ECO:0000313" key="8">
    <source>
        <dbReference type="EMBL" id="KAK9870795.1"/>
    </source>
</evidence>
<dbReference type="GO" id="GO:0022627">
    <property type="term" value="C:cytosolic small ribosomal subunit"/>
    <property type="evidence" value="ECO:0007669"/>
    <property type="project" value="TreeGrafter"/>
</dbReference>
<evidence type="ECO:0000256" key="4">
    <source>
        <dbReference type="ARBA" id="ARBA00022980"/>
    </source>
</evidence>
<comment type="similarity">
    <text evidence="2">Belongs to the eukaryotic ribosomal protein eS10 family.</text>
</comment>
<evidence type="ECO:0000256" key="3">
    <source>
        <dbReference type="ARBA" id="ARBA00022490"/>
    </source>
</evidence>
<dbReference type="FunFam" id="1.10.10.10:FF:000025">
    <property type="entry name" value="40S ribosomal protein S10"/>
    <property type="match status" value="1"/>
</dbReference>
<dbReference type="Pfam" id="PF03501">
    <property type="entry name" value="S10_plectin"/>
    <property type="match status" value="1"/>
</dbReference>
<dbReference type="GO" id="GO:0003723">
    <property type="term" value="F:RNA binding"/>
    <property type="evidence" value="ECO:0007669"/>
    <property type="project" value="TreeGrafter"/>
</dbReference>
<dbReference type="PANTHER" id="PTHR12146:SF0">
    <property type="entry name" value="RIBOSOMAL PROTEIN S10"/>
    <property type="match status" value="1"/>
</dbReference>
<dbReference type="EMBL" id="JARQZJ010000004">
    <property type="protein sequence ID" value="KAK9870795.1"/>
    <property type="molecule type" value="Genomic_DNA"/>
</dbReference>
<reference evidence="8 9" key="1">
    <citation type="submission" date="2023-03" db="EMBL/GenBank/DDBJ databases">
        <title>Genome insight into feeding habits of ladybird beetles.</title>
        <authorList>
            <person name="Li H.-S."/>
            <person name="Huang Y.-H."/>
            <person name="Pang H."/>
        </authorList>
    </citation>
    <scope>NUCLEOTIDE SEQUENCE [LARGE SCALE GENOMIC DNA]</scope>
    <source>
        <strain evidence="8">SYSU_2023b</strain>
        <tissue evidence="8">Whole body</tissue>
    </source>
</reference>
<dbReference type="GO" id="GO:0002181">
    <property type="term" value="P:cytoplasmic translation"/>
    <property type="evidence" value="ECO:0007669"/>
    <property type="project" value="UniProtKB-ARBA"/>
</dbReference>
<evidence type="ECO:0000256" key="5">
    <source>
        <dbReference type="ARBA" id="ARBA00023274"/>
    </source>
</evidence>
<feature type="region of interest" description="Disordered" evidence="6">
    <location>
        <begin position="95"/>
        <end position="156"/>
    </location>
</feature>
<dbReference type="Gene3D" id="1.10.10.10">
    <property type="entry name" value="Winged helix-like DNA-binding domain superfamily/Winged helix DNA-binding domain"/>
    <property type="match status" value="1"/>
</dbReference>
<dbReference type="InterPro" id="IPR036388">
    <property type="entry name" value="WH-like_DNA-bd_sf"/>
</dbReference>
<proteinExistence type="inferred from homology"/>
<protein>
    <recommendedName>
        <fullName evidence="7">Plectin/eS10 N-terminal domain-containing protein</fullName>
    </recommendedName>
</protein>
<keyword evidence="5" id="KW-0687">Ribonucleoprotein</keyword>
<dbReference type="PANTHER" id="PTHR12146">
    <property type="entry name" value="40S RIBOSOMAL PROTEIN S10"/>
    <property type="match status" value="1"/>
</dbReference>
<evidence type="ECO:0000256" key="1">
    <source>
        <dbReference type="ARBA" id="ARBA00004496"/>
    </source>
</evidence>
<sequence length="156" mass="17980">MLISKKNRVSIYEYLFKEGVMVAKKDFNAPKHPDLETIPNLEVIKALQSLKSRGYVKEQFAWRHYYWYLTNSGIEYLRTFLHLPAEIVPATLKRQARSEPVRRVNPIRSETSKPSDDRSGYRRMERSGGPDKKADVGAGSAEIEFRQGFGRGSSRQ</sequence>
<name>A0AAW1TQ67_9CUCU</name>
<feature type="domain" description="Plectin/eS10 N-terminal" evidence="7">
    <location>
        <begin position="3"/>
        <end position="95"/>
    </location>
</feature>
<comment type="caution">
    <text evidence="8">The sequence shown here is derived from an EMBL/GenBank/DDBJ whole genome shotgun (WGS) entry which is preliminary data.</text>
</comment>
<feature type="compositionally biased region" description="Basic and acidic residues" evidence="6">
    <location>
        <begin position="110"/>
        <end position="135"/>
    </location>
</feature>
<comment type="subcellular location">
    <subcellularLocation>
        <location evidence="1">Cytoplasm</location>
    </subcellularLocation>
</comment>
<evidence type="ECO:0000313" key="9">
    <source>
        <dbReference type="Proteomes" id="UP001431783"/>
    </source>
</evidence>
<dbReference type="AlphaFoldDB" id="A0AAW1TQ67"/>
<evidence type="ECO:0000259" key="7">
    <source>
        <dbReference type="Pfam" id="PF03501"/>
    </source>
</evidence>
<evidence type="ECO:0000256" key="6">
    <source>
        <dbReference type="SAM" id="MobiDB-lite"/>
    </source>
</evidence>
<dbReference type="InterPro" id="IPR037447">
    <property type="entry name" value="Ribosomal_eS10"/>
</dbReference>
<organism evidence="8 9">
    <name type="scientific">Henosepilachna vigintioctopunctata</name>
    <dbReference type="NCBI Taxonomy" id="420089"/>
    <lineage>
        <taxon>Eukaryota</taxon>
        <taxon>Metazoa</taxon>
        <taxon>Ecdysozoa</taxon>
        <taxon>Arthropoda</taxon>
        <taxon>Hexapoda</taxon>
        <taxon>Insecta</taxon>
        <taxon>Pterygota</taxon>
        <taxon>Neoptera</taxon>
        <taxon>Endopterygota</taxon>
        <taxon>Coleoptera</taxon>
        <taxon>Polyphaga</taxon>
        <taxon>Cucujiformia</taxon>
        <taxon>Coccinelloidea</taxon>
        <taxon>Coccinellidae</taxon>
        <taxon>Epilachninae</taxon>
        <taxon>Epilachnini</taxon>
        <taxon>Henosepilachna</taxon>
    </lineage>
</organism>
<dbReference type="GO" id="GO:0003735">
    <property type="term" value="F:structural constituent of ribosome"/>
    <property type="evidence" value="ECO:0007669"/>
    <property type="project" value="TreeGrafter"/>
</dbReference>
<keyword evidence="9" id="KW-1185">Reference proteome</keyword>
<evidence type="ECO:0000256" key="2">
    <source>
        <dbReference type="ARBA" id="ARBA00007278"/>
    </source>
</evidence>